<dbReference type="Proteomes" id="UP000243342">
    <property type="component" value="Unassembled WGS sequence"/>
</dbReference>
<keyword evidence="3" id="KW-1185">Reference proteome</keyword>
<keyword evidence="1" id="KW-0812">Transmembrane</keyword>
<dbReference type="GO" id="GO:0140359">
    <property type="term" value="F:ABC-type transporter activity"/>
    <property type="evidence" value="ECO:0007669"/>
    <property type="project" value="InterPro"/>
</dbReference>
<reference evidence="2 3" key="1">
    <citation type="submission" date="2016-10" db="EMBL/GenBank/DDBJ databases">
        <title>Genome sequence of Streptomyces gilvigriseus MUSC 26.</title>
        <authorList>
            <person name="Lee L.-H."/>
            <person name="Ser H.-L."/>
        </authorList>
    </citation>
    <scope>NUCLEOTIDE SEQUENCE [LARGE SCALE GENOMIC DNA]</scope>
    <source>
        <strain evidence="2 3">MUSC 26</strain>
    </source>
</reference>
<gene>
    <name evidence="2" type="ORF">BIV57_18935</name>
</gene>
<feature type="transmembrane region" description="Helical" evidence="1">
    <location>
        <begin position="148"/>
        <end position="167"/>
    </location>
</feature>
<keyword evidence="1" id="KW-1133">Transmembrane helix</keyword>
<feature type="transmembrane region" description="Helical" evidence="1">
    <location>
        <begin position="60"/>
        <end position="81"/>
    </location>
</feature>
<dbReference type="EMBL" id="MLCF01000124">
    <property type="protein sequence ID" value="OIV35940.1"/>
    <property type="molecule type" value="Genomic_DNA"/>
</dbReference>
<dbReference type="Pfam" id="PF12730">
    <property type="entry name" value="ABC2_membrane_4"/>
    <property type="match status" value="1"/>
</dbReference>
<dbReference type="OrthoDB" id="3297477at2"/>
<sequence length="252" mass="26779">MSAVLLSEWTKIRTVRSTMWTLILTFLLTVAISMLFGLVVNSTFKNMPAHEKATFDPTSLSFSGFMFGQIALIVFGVLIVSTEYTTSMIRASLAAVPQRGTFMFAKIAVGTVVALVVGMVTSFVAFFTAQTALGSHGAGIGGPHVLRAVFGAGLYATLICMFAMGIAMMLRSSVLSLGILIPLFFIVSPILSAIPKVKTVAKYLPDQAGQRITSTVADPNAAFGPWTGLLILVAWTAASLLGGYLLLKNRDA</sequence>
<feature type="transmembrane region" description="Helical" evidence="1">
    <location>
        <begin position="102"/>
        <end position="128"/>
    </location>
</feature>
<dbReference type="PANTHER" id="PTHR37305">
    <property type="entry name" value="INTEGRAL MEMBRANE PROTEIN-RELATED"/>
    <property type="match status" value="1"/>
</dbReference>
<keyword evidence="1" id="KW-0472">Membrane</keyword>
<feature type="transmembrane region" description="Helical" evidence="1">
    <location>
        <begin position="226"/>
        <end position="247"/>
    </location>
</feature>
<name>A0A1J7C2Z6_9ACTN</name>
<dbReference type="STRING" id="1428644.BIV57_18935"/>
<evidence type="ECO:0000313" key="2">
    <source>
        <dbReference type="EMBL" id="OIV35940.1"/>
    </source>
</evidence>
<organism evidence="2 3">
    <name type="scientific">Mangrovactinospora gilvigrisea</name>
    <dbReference type="NCBI Taxonomy" id="1428644"/>
    <lineage>
        <taxon>Bacteria</taxon>
        <taxon>Bacillati</taxon>
        <taxon>Actinomycetota</taxon>
        <taxon>Actinomycetes</taxon>
        <taxon>Kitasatosporales</taxon>
        <taxon>Streptomycetaceae</taxon>
        <taxon>Mangrovactinospora</taxon>
    </lineage>
</organism>
<accession>A0A1J7C2Z6</accession>
<dbReference type="AlphaFoldDB" id="A0A1J7C2Z6"/>
<dbReference type="RefSeq" id="WP_071658105.1">
    <property type="nucleotide sequence ID" value="NZ_MLCF01000124.1"/>
</dbReference>
<feature type="transmembrane region" description="Helical" evidence="1">
    <location>
        <begin position="20"/>
        <end position="40"/>
    </location>
</feature>
<evidence type="ECO:0000313" key="3">
    <source>
        <dbReference type="Proteomes" id="UP000243342"/>
    </source>
</evidence>
<comment type="caution">
    <text evidence="2">The sequence shown here is derived from an EMBL/GenBank/DDBJ whole genome shotgun (WGS) entry which is preliminary data.</text>
</comment>
<dbReference type="GO" id="GO:0005886">
    <property type="term" value="C:plasma membrane"/>
    <property type="evidence" value="ECO:0007669"/>
    <property type="project" value="UniProtKB-SubCell"/>
</dbReference>
<proteinExistence type="predicted"/>
<feature type="transmembrane region" description="Helical" evidence="1">
    <location>
        <begin position="174"/>
        <end position="194"/>
    </location>
</feature>
<dbReference type="PANTHER" id="PTHR37305:SF1">
    <property type="entry name" value="MEMBRANE PROTEIN"/>
    <property type="match status" value="1"/>
</dbReference>
<protein>
    <submittedName>
        <fullName evidence="2">ABC transporter permease</fullName>
    </submittedName>
</protein>
<evidence type="ECO:0000256" key="1">
    <source>
        <dbReference type="SAM" id="Phobius"/>
    </source>
</evidence>